<evidence type="ECO:0000313" key="3">
    <source>
        <dbReference type="EMBL" id="MBL1080263.1"/>
    </source>
</evidence>
<protein>
    <submittedName>
        <fullName evidence="3">Uncharacterized protein</fullName>
    </submittedName>
</protein>
<evidence type="ECO:0000313" key="4">
    <source>
        <dbReference type="Proteomes" id="UP000602198"/>
    </source>
</evidence>
<dbReference type="EMBL" id="JAERRJ010000028">
    <property type="protein sequence ID" value="MBL1080263.1"/>
    <property type="molecule type" value="Genomic_DNA"/>
</dbReference>
<sequence length="469" mass="51404">MARKARYTPEEIAQWRAEEQARAAHVDALLSDPDAVSGLVSSAVRIRCARFLGYSLRNQALILRQAEERGFPVTEVDTASGWRARGRYPDQPGLRIARPKGRETAGQDEGESAPEAVIYETSDSGESTGEGESRTRFRTSKVWDISQTKGIEDFEGEPVTVEPVTDPAAALWETLCKEAGRYGFTVATSADAGGPSVDEGQAVITVAESQRIDHLARVLGPMSTDRARAAHAATERPPREYSGRPVDLGEFGTAYLCERTDLEAARSYYTISGKRLSGTLTVWIEANPLEPTESVHTLRIAYGEDDGRRDRMWWERPNRPQVNGIEVVGASGRIRTAVLPNLSTWEINNRRPVSRTHTEQCPPRTSQKVVALVGAILREFLARPDLEQIRRAAHVVADRNRRAELRKAAQQLADEIEQVRIRSAEHLESLAADRAVLLAQAADGEDLADRADAEGVAVAQSAGVADPAV</sequence>
<keyword evidence="1" id="KW-0175">Coiled coil</keyword>
<proteinExistence type="predicted"/>
<organism evidence="3 4">
    <name type="scientific">Nocardia acididurans</name>
    <dbReference type="NCBI Taxonomy" id="2802282"/>
    <lineage>
        <taxon>Bacteria</taxon>
        <taxon>Bacillati</taxon>
        <taxon>Actinomycetota</taxon>
        <taxon>Actinomycetes</taxon>
        <taxon>Mycobacteriales</taxon>
        <taxon>Nocardiaceae</taxon>
        <taxon>Nocardia</taxon>
    </lineage>
</organism>
<accession>A0ABS1MHY1</accession>
<evidence type="ECO:0000256" key="2">
    <source>
        <dbReference type="SAM" id="MobiDB-lite"/>
    </source>
</evidence>
<evidence type="ECO:0000256" key="1">
    <source>
        <dbReference type="SAM" id="Coils"/>
    </source>
</evidence>
<comment type="caution">
    <text evidence="3">The sequence shown here is derived from an EMBL/GenBank/DDBJ whole genome shotgun (WGS) entry which is preliminary data.</text>
</comment>
<dbReference type="RefSeq" id="WP_201958662.1">
    <property type="nucleotide sequence ID" value="NZ_JAERRJ010000028.1"/>
</dbReference>
<keyword evidence="4" id="KW-1185">Reference proteome</keyword>
<feature type="coiled-coil region" evidence="1">
    <location>
        <begin position="395"/>
        <end position="422"/>
    </location>
</feature>
<feature type="region of interest" description="Disordered" evidence="2">
    <location>
        <begin position="83"/>
        <end position="136"/>
    </location>
</feature>
<gene>
    <name evidence="3" type="ORF">JK358_38295</name>
</gene>
<reference evidence="3 4" key="1">
    <citation type="submission" date="2021-01" db="EMBL/GenBank/DDBJ databases">
        <title>WGS of actinomycetes isolated from Thailand.</title>
        <authorList>
            <person name="Thawai C."/>
        </authorList>
    </citation>
    <scope>NUCLEOTIDE SEQUENCE [LARGE SCALE GENOMIC DNA]</scope>
    <source>
        <strain evidence="3 4">LPG 2</strain>
    </source>
</reference>
<name>A0ABS1MHY1_9NOCA</name>
<dbReference type="Proteomes" id="UP000602198">
    <property type="component" value="Unassembled WGS sequence"/>
</dbReference>